<dbReference type="Pfam" id="PF08666">
    <property type="entry name" value="SAF"/>
    <property type="match status" value="1"/>
</dbReference>
<dbReference type="CDD" id="cd11616">
    <property type="entry name" value="SAF_DH_OX_like"/>
    <property type="match status" value="1"/>
</dbReference>
<dbReference type="PANTHER" id="PTHR37850:SF3">
    <property type="entry name" value="BLR7815 PROTEIN"/>
    <property type="match status" value="1"/>
</dbReference>
<name>A0A843YNS2_9RHOB</name>
<reference evidence="2 3" key="1">
    <citation type="submission" date="2019-10" db="EMBL/GenBank/DDBJ databases">
        <title>Epibacterium sp. nov., isolated from seawater.</title>
        <authorList>
            <person name="Zhang X."/>
            <person name="Li N."/>
        </authorList>
    </citation>
    <scope>NUCLEOTIDE SEQUENCE [LARGE SCALE GENOMIC DNA]</scope>
    <source>
        <strain evidence="2 3">SM1979</strain>
    </source>
</reference>
<keyword evidence="2" id="KW-0966">Cell projection</keyword>
<proteinExistence type="predicted"/>
<sequence>MNLFTKLQERAASGQPVLVGMIGAGKFGTMFLAQALRLKGIHIVGVVDLHPDAAKSNMKLVGWDAAAYSASSLDDAATSGATFVGDDWEALTAHPKIEIIIECTGNPIAAVTHCLKAFENGKHIINVTVEADAFVGPGLANKAREAGVIYSMAYGDQPALASDLVDWARGCGFSVVAAGRGHKWMPHYRQSTPETVWDHWGLTKEQAERGRLNPKMFNAFLDGSKPAIESAAIANVCGLDAPENGLVFPSGGIDDVPNLARPRSEGGVLDHKGMVDVISCLTPEGEQIPHDIRKGVWVCFEGDTEYLRNCFEEYKVVTDDSGRYMCNYKRWHLIGLELGISVASVGIRKEPTGAAHEFRADVAAISKRQLKKGEILDGEGGYTVAGGLRPASISVTEGYVPLGLAQNVTLIRDVPEGQPVKWSDVQADTNTDAYRLRREVEASISNNRAA</sequence>
<protein>
    <submittedName>
        <fullName evidence="2">Flagellar biosynthesis protein FlgA</fullName>
    </submittedName>
</protein>
<accession>A0A843YNS2</accession>
<keyword evidence="2" id="KW-0282">Flagellum</keyword>
<dbReference type="InterPro" id="IPR013974">
    <property type="entry name" value="SAF"/>
</dbReference>
<dbReference type="RefSeq" id="WP_153218070.1">
    <property type="nucleotide sequence ID" value="NZ_WIBF01000026.1"/>
</dbReference>
<evidence type="ECO:0000313" key="3">
    <source>
        <dbReference type="Proteomes" id="UP000444174"/>
    </source>
</evidence>
<dbReference type="GO" id="GO:0000166">
    <property type="term" value="F:nucleotide binding"/>
    <property type="evidence" value="ECO:0007669"/>
    <property type="project" value="InterPro"/>
</dbReference>
<keyword evidence="2" id="KW-0969">Cilium</keyword>
<dbReference type="InterPro" id="IPR000683">
    <property type="entry name" value="Gfo/Idh/MocA-like_OxRdtase_N"/>
</dbReference>
<dbReference type="EMBL" id="WIBF01000026">
    <property type="protein sequence ID" value="MQQ10813.1"/>
    <property type="molecule type" value="Genomic_DNA"/>
</dbReference>
<dbReference type="AlphaFoldDB" id="A0A843YNS2"/>
<dbReference type="Gene3D" id="3.40.50.720">
    <property type="entry name" value="NAD(P)-binding Rossmann-like Domain"/>
    <property type="match status" value="1"/>
</dbReference>
<dbReference type="InterPro" id="IPR048423">
    <property type="entry name" value="DRL_cat"/>
</dbReference>
<dbReference type="Pfam" id="PF01408">
    <property type="entry name" value="GFO_IDH_MocA"/>
    <property type="match status" value="1"/>
</dbReference>
<dbReference type="SUPFAM" id="SSF51735">
    <property type="entry name" value="NAD(P)-binding Rossmann-fold domains"/>
    <property type="match status" value="1"/>
</dbReference>
<gene>
    <name evidence="2" type="ORF">GFB49_20370</name>
</gene>
<dbReference type="SMART" id="SM00858">
    <property type="entry name" value="SAF"/>
    <property type="match status" value="1"/>
</dbReference>
<dbReference type="Pfam" id="PF21135">
    <property type="entry name" value="DRL_cat"/>
    <property type="match status" value="1"/>
</dbReference>
<evidence type="ECO:0000313" key="2">
    <source>
        <dbReference type="EMBL" id="MQQ10813.1"/>
    </source>
</evidence>
<feature type="domain" description="SAF" evidence="1">
    <location>
        <begin position="361"/>
        <end position="426"/>
    </location>
</feature>
<dbReference type="Proteomes" id="UP000444174">
    <property type="component" value="Unassembled WGS sequence"/>
</dbReference>
<dbReference type="PANTHER" id="PTHR37850">
    <property type="entry name" value="STRU PROTEIN"/>
    <property type="match status" value="1"/>
</dbReference>
<comment type="caution">
    <text evidence="2">The sequence shown here is derived from an EMBL/GenBank/DDBJ whole genome shotgun (WGS) entry which is preliminary data.</text>
</comment>
<organism evidence="2 3">
    <name type="scientific">Tritonibacter litoralis</name>
    <dbReference type="NCBI Taxonomy" id="2662264"/>
    <lineage>
        <taxon>Bacteria</taxon>
        <taxon>Pseudomonadati</taxon>
        <taxon>Pseudomonadota</taxon>
        <taxon>Alphaproteobacteria</taxon>
        <taxon>Rhodobacterales</taxon>
        <taxon>Paracoccaceae</taxon>
        <taxon>Tritonibacter</taxon>
    </lineage>
</organism>
<evidence type="ECO:0000259" key="1">
    <source>
        <dbReference type="SMART" id="SM00858"/>
    </source>
</evidence>
<dbReference type="InterPro" id="IPR036291">
    <property type="entry name" value="NAD(P)-bd_dom_sf"/>
</dbReference>
<keyword evidence="3" id="KW-1185">Reference proteome</keyword>